<name>A0A8H7K442_BIOOC</name>
<dbReference type="EMBL" id="JADCTT010000020">
    <property type="protein sequence ID" value="KAF9742629.1"/>
    <property type="molecule type" value="Genomic_DNA"/>
</dbReference>
<dbReference type="AlphaFoldDB" id="A0A8H7K442"/>
<sequence>MGCGGGRGWSRKHARISRPTPITISFCMYNQDRGQCRATGSSTGVIVGESMHSPEANRIIASRSPQSKALASLEDMSWCLPALSFERQHLGRARLSVTSEIKIKHGYQRHHRQVLLHQHHHCGMARRRPLTNISSSAWRAISDGRIAMDRGLSMFV</sequence>
<evidence type="ECO:0000313" key="2">
    <source>
        <dbReference type="Proteomes" id="UP000616885"/>
    </source>
</evidence>
<accession>A0A8H7K442</accession>
<evidence type="ECO:0000313" key="1">
    <source>
        <dbReference type="EMBL" id="KAF9742629.1"/>
    </source>
</evidence>
<comment type="caution">
    <text evidence="1">The sequence shown here is derived from an EMBL/GenBank/DDBJ whole genome shotgun (WGS) entry which is preliminary data.</text>
</comment>
<protein>
    <submittedName>
        <fullName evidence="1">Uncharacterized protein</fullName>
    </submittedName>
</protein>
<proteinExistence type="predicted"/>
<gene>
    <name evidence="1" type="ORF">IM811_009282</name>
</gene>
<reference evidence="1" key="1">
    <citation type="submission" date="2020-10" db="EMBL/GenBank/DDBJ databases">
        <title>High-Quality Genome Resource of Clonostachys rosea strain S41 by Oxford Nanopore Long-Read Sequencing.</title>
        <authorList>
            <person name="Wang H."/>
        </authorList>
    </citation>
    <scope>NUCLEOTIDE SEQUENCE</scope>
    <source>
        <strain evidence="1">S41</strain>
    </source>
</reference>
<dbReference type="Proteomes" id="UP000616885">
    <property type="component" value="Unassembled WGS sequence"/>
</dbReference>
<organism evidence="1 2">
    <name type="scientific">Bionectria ochroleuca</name>
    <name type="common">Gliocladium roseum</name>
    <dbReference type="NCBI Taxonomy" id="29856"/>
    <lineage>
        <taxon>Eukaryota</taxon>
        <taxon>Fungi</taxon>
        <taxon>Dikarya</taxon>
        <taxon>Ascomycota</taxon>
        <taxon>Pezizomycotina</taxon>
        <taxon>Sordariomycetes</taxon>
        <taxon>Hypocreomycetidae</taxon>
        <taxon>Hypocreales</taxon>
        <taxon>Bionectriaceae</taxon>
        <taxon>Clonostachys</taxon>
    </lineage>
</organism>